<dbReference type="EMBL" id="VTEI01000002">
    <property type="protein sequence ID" value="TYS18552.1"/>
    <property type="molecule type" value="Genomic_DNA"/>
</dbReference>
<dbReference type="Proteomes" id="UP000322267">
    <property type="component" value="Unassembled WGS sequence"/>
</dbReference>
<name>A0A5D4P195_9BACI</name>
<dbReference type="OrthoDB" id="2080342at2"/>
<comment type="caution">
    <text evidence="1">The sequence shown here is derived from an EMBL/GenBank/DDBJ whole genome shotgun (WGS) entry which is preliminary data.</text>
</comment>
<sequence length="176" mass="20594">MIKKEIILMGTFHMEQYEANLIIEKEKEIMEMVGELVRLQPTKVALEWDRDLETKLQERYSQCKGQYSQHEMEQIGFRAAKALGHKEVHVVDGEGTLTQEDMTDLFRSIEQGYPVIREKIQAVRERTPSINKKIRMMDSYKALNSCNAIKEIERLYLSFALVEDPKGRNIGMEFSY</sequence>
<protein>
    <submittedName>
        <fullName evidence="1">Uncharacterized protein</fullName>
    </submittedName>
</protein>
<organism evidence="1 2">
    <name type="scientific">Rossellomorea vietnamensis</name>
    <dbReference type="NCBI Taxonomy" id="218284"/>
    <lineage>
        <taxon>Bacteria</taxon>
        <taxon>Bacillati</taxon>
        <taxon>Bacillota</taxon>
        <taxon>Bacilli</taxon>
        <taxon>Bacillales</taxon>
        <taxon>Bacillaceae</taxon>
        <taxon>Rossellomorea</taxon>
    </lineage>
</organism>
<proteinExistence type="predicted"/>
<dbReference type="InterPro" id="IPR043749">
    <property type="entry name" value="DUF5694"/>
</dbReference>
<reference evidence="1 2" key="1">
    <citation type="submission" date="2019-08" db="EMBL/GenBank/DDBJ databases">
        <title>Bacillus genomes from the desert of Cuatro Cienegas, Coahuila.</title>
        <authorList>
            <person name="Olmedo-Alvarez G."/>
        </authorList>
    </citation>
    <scope>NUCLEOTIDE SEQUENCE [LARGE SCALE GENOMIC DNA]</scope>
    <source>
        <strain evidence="1 2">CH34_1T</strain>
    </source>
</reference>
<evidence type="ECO:0000313" key="1">
    <source>
        <dbReference type="EMBL" id="TYS18552.1"/>
    </source>
</evidence>
<gene>
    <name evidence="1" type="ORF">FZC78_03170</name>
</gene>
<accession>A0A5D4P195</accession>
<dbReference type="AlphaFoldDB" id="A0A5D4P195"/>
<evidence type="ECO:0000313" key="2">
    <source>
        <dbReference type="Proteomes" id="UP000322267"/>
    </source>
</evidence>
<dbReference type="RefSeq" id="WP_148938230.1">
    <property type="nucleotide sequence ID" value="NZ_VTEI01000002.1"/>
</dbReference>
<dbReference type="Pfam" id="PF18950">
    <property type="entry name" value="DUF5694"/>
    <property type="match status" value="1"/>
</dbReference>